<organism evidence="3 4">
    <name type="scientific">Trinickia violacea</name>
    <dbReference type="NCBI Taxonomy" id="2571746"/>
    <lineage>
        <taxon>Bacteria</taxon>
        <taxon>Pseudomonadati</taxon>
        <taxon>Pseudomonadota</taxon>
        <taxon>Betaproteobacteria</taxon>
        <taxon>Burkholderiales</taxon>
        <taxon>Burkholderiaceae</taxon>
        <taxon>Trinickia</taxon>
    </lineage>
</organism>
<evidence type="ECO:0000313" key="3">
    <source>
        <dbReference type="EMBL" id="QCP49092.1"/>
    </source>
</evidence>
<evidence type="ECO:0000313" key="4">
    <source>
        <dbReference type="Proteomes" id="UP000298656"/>
    </source>
</evidence>
<evidence type="ECO:0000259" key="2">
    <source>
        <dbReference type="Pfam" id="PF20432"/>
    </source>
</evidence>
<sequence>MSIVEFRPTGRFNPRNTELSLLGDLLQTPIRSSLNLAVLAQERVDADVVDRFRAHGLKAEELLFIIHRRTLSRRRRNGERLSKDESDKAIRLARVVAQAEVVFGSREKALTWLRGRKTKFAGKTALEMVTMEHGARLVEEALTLIDEGYFA</sequence>
<dbReference type="Pfam" id="PF09722">
    <property type="entry name" value="Xre_MbcA_ParS_C"/>
    <property type="match status" value="1"/>
</dbReference>
<dbReference type="InterPro" id="IPR046847">
    <property type="entry name" value="Xre-like_HTH"/>
</dbReference>
<dbReference type="KEGG" id="tvl:FAZ95_07810"/>
<feature type="domain" description="Antitoxin Xre/MbcA/ParS-like toxin-binding" evidence="1">
    <location>
        <begin position="98"/>
        <end position="148"/>
    </location>
</feature>
<dbReference type="OrthoDB" id="8595277at2"/>
<keyword evidence="4" id="KW-1185">Reference proteome</keyword>
<reference evidence="3 4" key="1">
    <citation type="submission" date="2019-05" db="EMBL/GenBank/DDBJ databases">
        <title>Burkholderia sp. DHOD12, isolated from subtropical forest soil.</title>
        <authorList>
            <person name="Gao Z.-H."/>
            <person name="Qiu L.-H."/>
        </authorList>
    </citation>
    <scope>NUCLEOTIDE SEQUENCE [LARGE SCALE GENOMIC DNA]</scope>
    <source>
        <strain evidence="3 4">DHOD12</strain>
    </source>
</reference>
<dbReference type="RefSeq" id="WP_137331923.1">
    <property type="nucleotide sequence ID" value="NZ_CP040077.1"/>
</dbReference>
<dbReference type="Proteomes" id="UP000298656">
    <property type="component" value="Chromosome 1"/>
</dbReference>
<dbReference type="Pfam" id="PF20432">
    <property type="entry name" value="Xre-like-HTH"/>
    <property type="match status" value="1"/>
</dbReference>
<dbReference type="InterPro" id="IPR011979">
    <property type="entry name" value="Antitox_Xre"/>
</dbReference>
<dbReference type="NCBIfam" id="TIGR02293">
    <property type="entry name" value="TAS_TIGR02293"/>
    <property type="match status" value="1"/>
</dbReference>
<dbReference type="GO" id="GO:0003677">
    <property type="term" value="F:DNA binding"/>
    <property type="evidence" value="ECO:0007669"/>
    <property type="project" value="InterPro"/>
</dbReference>
<protein>
    <submittedName>
        <fullName evidence="3">DUF2384 domain-containing protein</fullName>
    </submittedName>
</protein>
<dbReference type="AlphaFoldDB" id="A0A4P8IJV4"/>
<accession>A0A4P8IJV4</accession>
<gene>
    <name evidence="3" type="ORF">FAZ95_07810</name>
</gene>
<dbReference type="InterPro" id="IPR024467">
    <property type="entry name" value="Xre/MbcA/ParS-like_toxin-bd"/>
</dbReference>
<dbReference type="EMBL" id="CP040077">
    <property type="protein sequence ID" value="QCP49092.1"/>
    <property type="molecule type" value="Genomic_DNA"/>
</dbReference>
<proteinExistence type="predicted"/>
<name>A0A4P8IJV4_9BURK</name>
<evidence type="ECO:0000259" key="1">
    <source>
        <dbReference type="Pfam" id="PF09722"/>
    </source>
</evidence>
<feature type="domain" description="Antitoxin Xre-like helix-turn-helix" evidence="2">
    <location>
        <begin position="41"/>
        <end position="94"/>
    </location>
</feature>